<proteinExistence type="predicted"/>
<evidence type="ECO:0000313" key="3">
    <source>
        <dbReference type="Proteomes" id="UP000006791"/>
    </source>
</evidence>
<dbReference type="HOGENOM" id="CLU_036386_0_0_0"/>
<dbReference type="AlphaFoldDB" id="G2LFF6"/>
<dbReference type="EMBL" id="CP002514">
    <property type="protein sequence ID" value="AEP10889.1"/>
    <property type="molecule type" value="Genomic_DNA"/>
</dbReference>
<dbReference type="KEGG" id="ctm:Cabther_A0114"/>
<evidence type="ECO:0000259" key="1">
    <source>
        <dbReference type="Pfam" id="PF14339"/>
    </source>
</evidence>
<feature type="domain" description="DUF4394" evidence="1">
    <location>
        <begin position="53"/>
        <end position="297"/>
    </location>
</feature>
<dbReference type="STRING" id="981222.Cabther_A0114"/>
<organism evidence="2 3">
    <name type="scientific">Chloracidobacterium thermophilum (strain B)</name>
    <dbReference type="NCBI Taxonomy" id="981222"/>
    <lineage>
        <taxon>Bacteria</taxon>
        <taxon>Pseudomonadati</taxon>
        <taxon>Acidobacteriota</taxon>
        <taxon>Terriglobia</taxon>
        <taxon>Terriglobales</taxon>
        <taxon>Acidobacteriaceae</taxon>
        <taxon>Chloracidobacterium</taxon>
    </lineage>
</organism>
<evidence type="ECO:0000313" key="2">
    <source>
        <dbReference type="EMBL" id="AEP10889.1"/>
    </source>
</evidence>
<protein>
    <recommendedName>
        <fullName evidence="1">DUF4394 domain-containing protein</fullName>
    </recommendedName>
</protein>
<dbReference type="Proteomes" id="UP000006791">
    <property type="component" value="Chromosome 1"/>
</dbReference>
<dbReference type="InterPro" id="IPR025507">
    <property type="entry name" value="DUF4394"/>
</dbReference>
<reference evidence="2 3" key="1">
    <citation type="journal article" date="2012" name="Environ. Microbiol.">
        <title>Complete genome of Candidatus Chloracidobacterium thermophilum, a chlorophyll-based photoheterotroph belonging to the phylum Acidobacteria.</title>
        <authorList>
            <person name="Garcia Costas A.M."/>
            <person name="Liu Z."/>
            <person name="Tomsho L.P."/>
            <person name="Schuster S.C."/>
            <person name="Ward D.M."/>
            <person name="Bryant D.A."/>
        </authorList>
    </citation>
    <scope>NUCLEOTIDE SEQUENCE [LARGE SCALE GENOMIC DNA]</scope>
    <source>
        <strain evidence="2 3">B</strain>
    </source>
</reference>
<gene>
    <name evidence="2" type="ordered locus">Cabther_A0114</name>
</gene>
<dbReference type="Pfam" id="PF14339">
    <property type="entry name" value="DUF4394"/>
    <property type="match status" value="1"/>
</dbReference>
<name>G2LFF6_CHLTF</name>
<sequence length="543" mass="56412">MPCRTFGAGNHRLAAFAHLPKVDTSLPRRANVIAVTLNQNGTRLVQVSIGSLAANEVPVTGVAATEQLVGVDYRPATGQFYALGINSSASNGTLYLVDPKTGACSPLAPSAVAFVQADGTTPVALPANGYGMDFNPVVDRLRITTGNGLNFRLNPNDGLPLDGNPSAPGIQMDGNINELPAGSTGVAATAYTNAFGGATVTTQYTIDTVSRALYIQSPPNSGTQTFVANITFNGAPLAVDAINGFDISPNVRAQTSNAPVQGGSALLFTSTGMAVQIYRLDLVTGRATLLLQFSPGTTTGLSGGSLASRLVTDVTKIGVYSPTTGTAFLRNTNTSGMADAAFAYGLPGDIPITGDWDGDGVDTIGVFRPLQARFFLKNSNTPGFADIAFSYGAAGDIPVVGDWTGKGFDSVGVFCNGIFFLRDSNTAGFADRAISFGQVTDLPVTGDWNGDGKTSIGVFRDGTFLLRNNNTPGLPDVFFTFGQTGERPVAGDWTGKGFDSVGVFRNGTFLLRNSNTSGTPDLTIPFGSASDQPVVGNWNGEFR</sequence>
<keyword evidence="3" id="KW-1185">Reference proteome</keyword>
<accession>G2LFF6</accession>